<proteinExistence type="predicted"/>
<evidence type="ECO:0000313" key="1">
    <source>
        <dbReference type="EMBL" id="TFK80855.1"/>
    </source>
</evidence>
<feature type="non-terminal residue" evidence="1">
    <location>
        <position position="1"/>
    </location>
</feature>
<keyword evidence="2" id="KW-1185">Reference proteome</keyword>
<gene>
    <name evidence="1" type="ORF">K466DRAFT_503163</name>
</gene>
<dbReference type="Proteomes" id="UP000308197">
    <property type="component" value="Unassembled WGS sequence"/>
</dbReference>
<accession>A0A5C3NU37</accession>
<reference evidence="1 2" key="1">
    <citation type="journal article" date="2019" name="Nat. Ecol. Evol.">
        <title>Megaphylogeny resolves global patterns of mushroom evolution.</title>
        <authorList>
            <person name="Varga T."/>
            <person name="Krizsan K."/>
            <person name="Foldi C."/>
            <person name="Dima B."/>
            <person name="Sanchez-Garcia M."/>
            <person name="Sanchez-Ramirez S."/>
            <person name="Szollosi G.J."/>
            <person name="Szarkandi J.G."/>
            <person name="Papp V."/>
            <person name="Albert L."/>
            <person name="Andreopoulos W."/>
            <person name="Angelini C."/>
            <person name="Antonin V."/>
            <person name="Barry K.W."/>
            <person name="Bougher N.L."/>
            <person name="Buchanan P."/>
            <person name="Buyck B."/>
            <person name="Bense V."/>
            <person name="Catcheside P."/>
            <person name="Chovatia M."/>
            <person name="Cooper J."/>
            <person name="Damon W."/>
            <person name="Desjardin D."/>
            <person name="Finy P."/>
            <person name="Geml J."/>
            <person name="Haridas S."/>
            <person name="Hughes K."/>
            <person name="Justo A."/>
            <person name="Karasinski D."/>
            <person name="Kautmanova I."/>
            <person name="Kiss B."/>
            <person name="Kocsube S."/>
            <person name="Kotiranta H."/>
            <person name="LaButti K.M."/>
            <person name="Lechner B.E."/>
            <person name="Liimatainen K."/>
            <person name="Lipzen A."/>
            <person name="Lukacs Z."/>
            <person name="Mihaltcheva S."/>
            <person name="Morgado L.N."/>
            <person name="Niskanen T."/>
            <person name="Noordeloos M.E."/>
            <person name="Ohm R.A."/>
            <person name="Ortiz-Santana B."/>
            <person name="Ovrebo C."/>
            <person name="Racz N."/>
            <person name="Riley R."/>
            <person name="Savchenko A."/>
            <person name="Shiryaev A."/>
            <person name="Soop K."/>
            <person name="Spirin V."/>
            <person name="Szebenyi C."/>
            <person name="Tomsovsky M."/>
            <person name="Tulloss R.E."/>
            <person name="Uehling J."/>
            <person name="Grigoriev I.V."/>
            <person name="Vagvolgyi C."/>
            <person name="Papp T."/>
            <person name="Martin F.M."/>
            <person name="Miettinen O."/>
            <person name="Hibbett D.S."/>
            <person name="Nagy L.G."/>
        </authorList>
    </citation>
    <scope>NUCLEOTIDE SEQUENCE [LARGE SCALE GENOMIC DNA]</scope>
    <source>
        <strain evidence="1 2">HHB13444</strain>
    </source>
</reference>
<protein>
    <submittedName>
        <fullName evidence="1">Uncharacterized protein</fullName>
    </submittedName>
</protein>
<dbReference type="InParanoid" id="A0A5C3NU37"/>
<dbReference type="Gene3D" id="3.60.130.30">
    <property type="match status" value="1"/>
</dbReference>
<organism evidence="1 2">
    <name type="scientific">Polyporus arcularius HHB13444</name>
    <dbReference type="NCBI Taxonomy" id="1314778"/>
    <lineage>
        <taxon>Eukaryota</taxon>
        <taxon>Fungi</taxon>
        <taxon>Dikarya</taxon>
        <taxon>Basidiomycota</taxon>
        <taxon>Agaricomycotina</taxon>
        <taxon>Agaricomycetes</taxon>
        <taxon>Polyporales</taxon>
        <taxon>Polyporaceae</taxon>
        <taxon>Polyporus</taxon>
    </lineage>
</organism>
<dbReference type="EMBL" id="ML211695">
    <property type="protein sequence ID" value="TFK80855.1"/>
    <property type="molecule type" value="Genomic_DNA"/>
</dbReference>
<sequence length="294" mass="32626">IVDNQGRIIALFAGRPDNVDDWDEVALLASEALTETRDKCTFTQSRLVHARGNYPTQGVGTSFGGGSQQPGPIKNTARNARALASLCKHPAIRRIAGFGSVMLATYAPRVHLKMRRRLRLLYMRHPALPINFSNSIYPAAQFNFGPNSVCFEHTDFANDPVNWCHITALGRYDPTKGGHIILFDLRMAVEFPPSASILIPSGVARHANVAIQPGEMRQAFTQFCPGGLLRWVDGGFRTLKDFGDMDPQGKAGFDAQLDEKTRTSVKYFSRWDELLEDLREAAKPEPSFPDLPDL</sequence>
<name>A0A5C3NU37_9APHY</name>
<dbReference type="AlphaFoldDB" id="A0A5C3NU37"/>
<dbReference type="STRING" id="1314778.A0A5C3NU37"/>
<evidence type="ECO:0000313" key="2">
    <source>
        <dbReference type="Proteomes" id="UP000308197"/>
    </source>
</evidence>